<feature type="transmembrane region" description="Helical" evidence="12">
    <location>
        <begin position="79"/>
        <end position="100"/>
    </location>
</feature>
<evidence type="ECO:0000256" key="6">
    <source>
        <dbReference type="ARBA" id="ARBA00022958"/>
    </source>
</evidence>
<keyword evidence="8 10" id="KW-0406">Ion transport</keyword>
<evidence type="ECO:0000256" key="2">
    <source>
        <dbReference type="ARBA" id="ARBA00022448"/>
    </source>
</evidence>
<evidence type="ECO:0000256" key="7">
    <source>
        <dbReference type="ARBA" id="ARBA00022989"/>
    </source>
</evidence>
<keyword evidence="11" id="KW-0479">Metal-binding</keyword>
<feature type="binding site" evidence="11">
    <location>
        <position position="321"/>
    </location>
    <ligand>
        <name>K(+)</name>
        <dbReference type="ChEBI" id="CHEBI:29103"/>
    </ligand>
</feature>
<feature type="transmembrane region" description="Helical" evidence="12">
    <location>
        <begin position="400"/>
        <end position="421"/>
    </location>
</feature>
<dbReference type="Proteomes" id="UP000244906">
    <property type="component" value="Unassembled WGS sequence"/>
</dbReference>
<feature type="transmembrane region" description="Helical" evidence="12">
    <location>
        <begin position="45"/>
        <end position="67"/>
    </location>
</feature>
<feature type="transmembrane region" description="Helical" evidence="12">
    <location>
        <begin position="12"/>
        <end position="39"/>
    </location>
</feature>
<keyword evidence="2 10" id="KW-0813">Transport</keyword>
<evidence type="ECO:0000256" key="1">
    <source>
        <dbReference type="ARBA" id="ARBA00004651"/>
    </source>
</evidence>
<dbReference type="GO" id="GO:0015379">
    <property type="term" value="F:potassium:chloride symporter activity"/>
    <property type="evidence" value="ECO:0007669"/>
    <property type="project" value="InterPro"/>
</dbReference>
<accession>A0A2V1H197</accession>
<evidence type="ECO:0000256" key="3">
    <source>
        <dbReference type="ARBA" id="ARBA00022475"/>
    </source>
</evidence>
<evidence type="ECO:0000256" key="8">
    <source>
        <dbReference type="ARBA" id="ARBA00023065"/>
    </source>
</evidence>
<dbReference type="AlphaFoldDB" id="A0A2V1H197"/>
<keyword evidence="6 10" id="KW-0630">Potassium</keyword>
<dbReference type="Pfam" id="PF02386">
    <property type="entry name" value="TrkH"/>
    <property type="match status" value="1"/>
</dbReference>
<dbReference type="PANTHER" id="PTHR32024">
    <property type="entry name" value="TRK SYSTEM POTASSIUM UPTAKE PROTEIN TRKG-RELATED"/>
    <property type="match status" value="1"/>
</dbReference>
<proteinExistence type="inferred from homology"/>
<evidence type="ECO:0000256" key="4">
    <source>
        <dbReference type="ARBA" id="ARBA00022538"/>
    </source>
</evidence>
<reference evidence="13 14" key="1">
    <citation type="submission" date="2018-04" db="EMBL/GenBank/DDBJ databases">
        <title>Thalassorhabdus spongiae gen. nov., sp. nov., isolated from a marine sponge in South-West Iceland.</title>
        <authorList>
            <person name="Knobloch S."/>
            <person name="Daussin A."/>
            <person name="Johannsson R."/>
            <person name="Marteinsson V.T."/>
        </authorList>
    </citation>
    <scope>NUCLEOTIDE SEQUENCE [LARGE SCALE GENOMIC DNA]</scope>
    <source>
        <strain evidence="13 14">Hp12</strain>
    </source>
</reference>
<dbReference type="OrthoDB" id="9810952at2"/>
<evidence type="ECO:0000313" key="13">
    <source>
        <dbReference type="EMBL" id="PVZ69802.1"/>
    </source>
</evidence>
<feature type="transmembrane region" description="Helical" evidence="12">
    <location>
        <begin position="278"/>
        <end position="298"/>
    </location>
</feature>
<feature type="transmembrane region" description="Helical" evidence="12">
    <location>
        <begin position="193"/>
        <end position="213"/>
    </location>
</feature>
<feature type="binding site" evidence="11">
    <location>
        <position position="322"/>
    </location>
    <ligand>
        <name>K(+)</name>
        <dbReference type="ChEBI" id="CHEBI:29103"/>
    </ligand>
</feature>
<dbReference type="GO" id="GO:0046872">
    <property type="term" value="F:metal ion binding"/>
    <property type="evidence" value="ECO:0007669"/>
    <property type="project" value="UniProtKB-KW"/>
</dbReference>
<dbReference type="InterPro" id="IPR003445">
    <property type="entry name" value="Cat_transpt"/>
</dbReference>
<dbReference type="EMBL" id="QDDL01000003">
    <property type="protein sequence ID" value="PVZ69802.1"/>
    <property type="molecule type" value="Genomic_DNA"/>
</dbReference>
<keyword evidence="9 10" id="KW-0472">Membrane</keyword>
<evidence type="ECO:0000313" key="14">
    <source>
        <dbReference type="Proteomes" id="UP000244906"/>
    </source>
</evidence>
<evidence type="ECO:0000256" key="9">
    <source>
        <dbReference type="ARBA" id="ARBA00023136"/>
    </source>
</evidence>
<dbReference type="GO" id="GO:0005886">
    <property type="term" value="C:plasma membrane"/>
    <property type="evidence" value="ECO:0007669"/>
    <property type="project" value="UniProtKB-SubCell"/>
</dbReference>
<evidence type="ECO:0000256" key="12">
    <source>
        <dbReference type="SAM" id="Phobius"/>
    </source>
</evidence>
<feature type="binding site" evidence="11">
    <location>
        <position position="438"/>
    </location>
    <ligand>
        <name>K(+)</name>
        <dbReference type="ChEBI" id="CHEBI:29103"/>
    </ligand>
</feature>
<keyword evidence="7 12" id="KW-1133">Transmembrane helix</keyword>
<dbReference type="InterPro" id="IPR004772">
    <property type="entry name" value="TrkH"/>
</dbReference>
<comment type="subcellular location">
    <subcellularLocation>
        <location evidence="10">Cell inner membrane</location>
        <topology evidence="10">Multi-pass membrane protein</topology>
    </subcellularLocation>
    <subcellularLocation>
        <location evidence="1">Cell membrane</location>
        <topology evidence="1">Multi-pass membrane protein</topology>
    </subcellularLocation>
</comment>
<evidence type="ECO:0000256" key="10">
    <source>
        <dbReference type="PIRNR" id="PIRNR006247"/>
    </source>
</evidence>
<sequence>MLIQLLSLVRRFRPVIFILGVLLLALAVTMIIPAILFIAEGKSGWIEFFASAGFTSVIACLCLLARWKERITLTARQMFLLTSLTWIVFSALAALPLMALEHISYTDAFFETMSGVTTTGSTVLSDLENQPDGVLLWRSMLQWMGGIGFIVMAVAILPFLRIGGMRLFQTESSEWTDKSLPKASQVAGGITRVYILLSVACFVAYWLAGMSVFDAVNHSMTTVSTGGYSTWDSSMGHFMNNPTIQWIGTVFMFLGSLPFVLYVAFLGKPKKLLRDPQVRGFTGFLLWVIGGLTLWLWTHSQYDLNDSLRLVAFNVVSVVSTTGYALGDYTQWGGMAPLTFLLLSCIGGCSGSTAGGIKFFRFQVSGIIFGGQFRRMLHGNIALSERYNGHKIDEDIFRSLITFCFFFMLSIAAIAILMAILGQDLLTSLSAAITVIGNVGPGIGEVIGPSGNFASLPDSAKWILSMGMLLGRLEILTVMVMFTKVFWRW</sequence>
<evidence type="ECO:0000256" key="5">
    <source>
        <dbReference type="ARBA" id="ARBA00022692"/>
    </source>
</evidence>
<name>A0A2V1H197_9GAMM</name>
<keyword evidence="4 10" id="KW-0633">Potassium transport</keyword>
<comment type="similarity">
    <text evidence="10">Belongs to the TrkH potassium transport family.</text>
</comment>
<organism evidence="13 14">
    <name type="scientific">Pelagibaculum spongiae</name>
    <dbReference type="NCBI Taxonomy" id="2080658"/>
    <lineage>
        <taxon>Bacteria</taxon>
        <taxon>Pseudomonadati</taxon>
        <taxon>Pseudomonadota</taxon>
        <taxon>Gammaproteobacteria</taxon>
        <taxon>Oceanospirillales</taxon>
        <taxon>Pelagibaculum</taxon>
    </lineage>
</organism>
<feature type="transmembrane region" description="Helical" evidence="12">
    <location>
        <begin position="310"/>
        <end position="327"/>
    </location>
</feature>
<feature type="transmembrane region" description="Helical" evidence="12">
    <location>
        <begin position="462"/>
        <end position="487"/>
    </location>
</feature>
<feature type="binding site" evidence="11">
    <location>
        <position position="439"/>
    </location>
    <ligand>
        <name>K(+)</name>
        <dbReference type="ChEBI" id="CHEBI:29103"/>
    </ligand>
</feature>
<comment type="caution">
    <text evidence="13">The sequence shown here is derived from an EMBL/GenBank/DDBJ whole genome shotgun (WGS) entry which is preliminary data.</text>
</comment>
<feature type="transmembrane region" description="Helical" evidence="12">
    <location>
        <begin position="140"/>
        <end position="160"/>
    </location>
</feature>
<feature type="binding site" evidence="11">
    <location>
        <position position="119"/>
    </location>
    <ligand>
        <name>K(+)</name>
        <dbReference type="ChEBI" id="CHEBI:29103"/>
    </ligand>
</feature>
<feature type="binding site" evidence="11">
    <location>
        <position position="226"/>
    </location>
    <ligand>
        <name>K(+)</name>
        <dbReference type="ChEBI" id="CHEBI:29103"/>
    </ligand>
</feature>
<dbReference type="PIRSF" id="PIRSF006247">
    <property type="entry name" value="TrkH"/>
    <property type="match status" value="1"/>
</dbReference>
<feature type="transmembrane region" description="Helical" evidence="12">
    <location>
        <begin position="244"/>
        <end position="266"/>
    </location>
</feature>
<gene>
    <name evidence="13" type="ORF">DC094_10075</name>
</gene>
<keyword evidence="10" id="KW-0997">Cell inner membrane</keyword>
<dbReference type="PANTHER" id="PTHR32024:SF3">
    <property type="entry name" value="TRK SYSTEM POTASSIUM UPTAKE PROTEIN"/>
    <property type="match status" value="1"/>
</dbReference>
<keyword evidence="3 10" id="KW-1003">Cell membrane</keyword>
<keyword evidence="14" id="KW-1185">Reference proteome</keyword>
<protein>
    <recommendedName>
        <fullName evidence="10">Trk system potassium uptake protein</fullName>
    </recommendedName>
</protein>
<keyword evidence="5 12" id="KW-0812">Transmembrane</keyword>
<feature type="binding site" evidence="11">
    <location>
        <position position="118"/>
    </location>
    <ligand>
        <name>K(+)</name>
        <dbReference type="ChEBI" id="CHEBI:29103"/>
    </ligand>
</feature>
<evidence type="ECO:0000256" key="11">
    <source>
        <dbReference type="PIRSR" id="PIRSR006247-1"/>
    </source>
</evidence>